<evidence type="ECO:0000256" key="3">
    <source>
        <dbReference type="SAM" id="MobiDB-lite"/>
    </source>
</evidence>
<accession>A0A165JWB2</accession>
<dbReference type="PROSITE" id="PS51808">
    <property type="entry name" value="CHCH"/>
    <property type="match status" value="1"/>
</dbReference>
<evidence type="ECO:0000313" key="5">
    <source>
        <dbReference type="Proteomes" id="UP000076842"/>
    </source>
</evidence>
<evidence type="ECO:0008006" key="6">
    <source>
        <dbReference type="Google" id="ProtNLM"/>
    </source>
</evidence>
<dbReference type="InterPro" id="IPR018793">
    <property type="entry name" value="Cyt_c_oxidase_assmbl_Pet191"/>
</dbReference>
<dbReference type="STRING" id="1353952.A0A165JWB2"/>
<protein>
    <recommendedName>
        <fullName evidence="6">Cytochrome c oxidase assembly factor 5</fullName>
    </recommendedName>
</protein>
<organism evidence="4 5">
    <name type="scientific">Calocera cornea HHB12733</name>
    <dbReference type="NCBI Taxonomy" id="1353952"/>
    <lineage>
        <taxon>Eukaryota</taxon>
        <taxon>Fungi</taxon>
        <taxon>Dikarya</taxon>
        <taxon>Basidiomycota</taxon>
        <taxon>Agaricomycotina</taxon>
        <taxon>Dacrymycetes</taxon>
        <taxon>Dacrymycetales</taxon>
        <taxon>Dacrymycetaceae</taxon>
        <taxon>Calocera</taxon>
    </lineage>
</organism>
<dbReference type="OrthoDB" id="282149at2759"/>
<dbReference type="FunCoup" id="A0A165JWB2">
    <property type="interactions" value="149"/>
</dbReference>
<dbReference type="InParanoid" id="A0A165JWB2"/>
<keyword evidence="2" id="KW-1015">Disulfide bond</keyword>
<reference evidence="4 5" key="1">
    <citation type="journal article" date="2016" name="Mol. Biol. Evol.">
        <title>Comparative Genomics of Early-Diverging Mushroom-Forming Fungi Provides Insights into the Origins of Lignocellulose Decay Capabilities.</title>
        <authorList>
            <person name="Nagy L.G."/>
            <person name="Riley R."/>
            <person name="Tritt A."/>
            <person name="Adam C."/>
            <person name="Daum C."/>
            <person name="Floudas D."/>
            <person name="Sun H."/>
            <person name="Yadav J.S."/>
            <person name="Pangilinan J."/>
            <person name="Larsson K.H."/>
            <person name="Matsuura K."/>
            <person name="Barry K."/>
            <person name="Labutti K."/>
            <person name="Kuo R."/>
            <person name="Ohm R.A."/>
            <person name="Bhattacharya S.S."/>
            <person name="Shirouzu T."/>
            <person name="Yoshinaga Y."/>
            <person name="Martin F.M."/>
            <person name="Grigoriev I.V."/>
            <person name="Hibbett D.S."/>
        </authorList>
    </citation>
    <scope>NUCLEOTIDE SEQUENCE [LARGE SCALE GENOMIC DNA]</scope>
    <source>
        <strain evidence="4 5">HHB12733</strain>
    </source>
</reference>
<name>A0A165JWB2_9BASI</name>
<gene>
    <name evidence="4" type="ORF">CALCODRAFT_426452</name>
</gene>
<dbReference type="EMBL" id="KV423917">
    <property type="protein sequence ID" value="KZT62362.1"/>
    <property type="molecule type" value="Genomic_DNA"/>
</dbReference>
<keyword evidence="5" id="KW-1185">Reference proteome</keyword>
<dbReference type="PANTHER" id="PTHR28627">
    <property type="entry name" value="CYTOCHROME C OXIDASE ASSEMBLY FACTOR 5"/>
    <property type="match status" value="1"/>
</dbReference>
<dbReference type="PANTHER" id="PTHR28627:SF1">
    <property type="entry name" value="CYTOCHROME C OXIDASE ASSEMBLY FACTOR 5"/>
    <property type="match status" value="1"/>
</dbReference>
<dbReference type="Proteomes" id="UP000076842">
    <property type="component" value="Unassembled WGS sequence"/>
</dbReference>
<evidence type="ECO:0000313" key="4">
    <source>
        <dbReference type="EMBL" id="KZT62362.1"/>
    </source>
</evidence>
<sequence length="90" mass="10106">MATIGPCQPIRDDLADCILRSDCVLKQGRTPSDCLLHHQDELPTQCQHLRRALFECKRGMLDMRKRFRGNAVGESRAGRSATQPAEALDQ</sequence>
<evidence type="ECO:0000256" key="2">
    <source>
        <dbReference type="ARBA" id="ARBA00023157"/>
    </source>
</evidence>
<proteinExistence type="inferred from homology"/>
<evidence type="ECO:0000256" key="1">
    <source>
        <dbReference type="ARBA" id="ARBA00007785"/>
    </source>
</evidence>
<comment type="similarity">
    <text evidence="1">Belongs to the PET191 family.</text>
</comment>
<dbReference type="GO" id="GO:0005739">
    <property type="term" value="C:mitochondrion"/>
    <property type="evidence" value="ECO:0007669"/>
    <property type="project" value="TreeGrafter"/>
</dbReference>
<feature type="region of interest" description="Disordered" evidence="3">
    <location>
        <begin position="68"/>
        <end position="90"/>
    </location>
</feature>
<dbReference type="Pfam" id="PF10203">
    <property type="entry name" value="Pet191_N"/>
    <property type="match status" value="1"/>
</dbReference>
<dbReference type="GO" id="GO:0033617">
    <property type="term" value="P:mitochondrial respiratory chain complex IV assembly"/>
    <property type="evidence" value="ECO:0007669"/>
    <property type="project" value="TreeGrafter"/>
</dbReference>
<dbReference type="AlphaFoldDB" id="A0A165JWB2"/>